<sequence>MEPGPATRTSRGDERPVTRTIALTERRPRAVKLPRAEVDFLLGPARHLIDISPTFERGTYTLTPRGYVGFFTGPAARYLIGPKIPWPNLQFLLGSGVHPTGGTTRIPEGGLLGTLATAFADQLEAVARAGLVAGYGEVESVSPFLRGKLRTAAQMRDAASQAFPGHFHIDEPSFDLNTPWNRIARSAATTLGTHPDVPRATRERIETAARPLAEVPNVHGTDADFSAARTEPRAVGYHALLDLCAIIQQGFSVADPLRTGSDAFLLDLGQAFERYLFRSLRRELADRPGWSVDAHPAFALGPVTLRPDVLVRKRAVARGVLDAKWKTTALDPADLHQVLAYAGLTGAPRVGLVYPGRTDGRATFATPNGLVRVTRYRLRVVGTDSELTESTARLARHVCRP</sequence>
<dbReference type="InterPro" id="IPR019292">
    <property type="entry name" value="McrC"/>
</dbReference>
<dbReference type="KEGG" id="gog:C1280_17245"/>
<dbReference type="AlphaFoldDB" id="A0A2Z3GXR5"/>
<keyword evidence="2" id="KW-1185">Reference proteome</keyword>
<dbReference type="PANTHER" id="PTHR38733:SF1">
    <property type="entry name" value="TYPE IV METHYL-DIRECTED RESTRICTION ENZYME ECOKMCRBC"/>
    <property type="match status" value="1"/>
</dbReference>
<dbReference type="EMBL" id="CP025958">
    <property type="protein sequence ID" value="AWM38553.1"/>
    <property type="molecule type" value="Genomic_DNA"/>
</dbReference>
<reference evidence="1 2" key="1">
    <citation type="submission" date="2018-01" db="EMBL/GenBank/DDBJ databases">
        <title>G. obscuriglobus.</title>
        <authorList>
            <person name="Franke J."/>
            <person name="Blomberg W."/>
            <person name="Selmecki A."/>
        </authorList>
    </citation>
    <scope>NUCLEOTIDE SEQUENCE [LARGE SCALE GENOMIC DNA]</scope>
    <source>
        <strain evidence="1 2">DSM 5831</strain>
    </source>
</reference>
<dbReference type="PANTHER" id="PTHR38733">
    <property type="entry name" value="PROTEIN MCRC"/>
    <property type="match status" value="1"/>
</dbReference>
<protein>
    <recommendedName>
        <fullName evidence="3">Restriction endonuclease</fullName>
    </recommendedName>
</protein>
<accession>A0A2Z3GXR5</accession>
<evidence type="ECO:0000313" key="2">
    <source>
        <dbReference type="Proteomes" id="UP000245802"/>
    </source>
</evidence>
<evidence type="ECO:0000313" key="1">
    <source>
        <dbReference type="EMBL" id="AWM38553.1"/>
    </source>
</evidence>
<dbReference type="OrthoDB" id="281122at2"/>
<organism evidence="1 2">
    <name type="scientific">Gemmata obscuriglobus</name>
    <dbReference type="NCBI Taxonomy" id="114"/>
    <lineage>
        <taxon>Bacteria</taxon>
        <taxon>Pseudomonadati</taxon>
        <taxon>Planctomycetota</taxon>
        <taxon>Planctomycetia</taxon>
        <taxon>Gemmatales</taxon>
        <taxon>Gemmataceae</taxon>
        <taxon>Gemmata</taxon>
    </lineage>
</organism>
<name>A0A2Z3GXR5_9BACT</name>
<evidence type="ECO:0008006" key="3">
    <source>
        <dbReference type="Google" id="ProtNLM"/>
    </source>
</evidence>
<dbReference type="Pfam" id="PF10117">
    <property type="entry name" value="McrBC"/>
    <property type="match status" value="1"/>
</dbReference>
<proteinExistence type="predicted"/>
<dbReference type="Proteomes" id="UP000245802">
    <property type="component" value="Chromosome"/>
</dbReference>
<gene>
    <name evidence="1" type="ORF">C1280_17245</name>
</gene>